<accession>A0A5C5CJV5</accession>
<sequence length="324" mass="35724">MLKRSERQVFAYDITVGARAQNAPPPPLQEIINAWQAMYNVGDCSHEREKGAVIYRIGDIDIDQQGQIARILIRRCDTNAANAVYSHRHTGVPRIAAKQADEGGDRAAHLVLSLAEQSGQPNHYLCHLEGVPGLSHRLVQAMLNAVLKKAITDRRAVFEYAGTNGARVRGGGAKMHSFVPSIELSGHLSQALIQDMENGIIENVTLVNSHAHNNLGGNQYLVESEKSIKIRVDRAIPSQGRVTTLLNAFRTRQADFHTAKVRFKDPSGVSRAIDYDIASGTPEQQNYIKSYFVKNIKPPMDESSVKLAPFLANAMKARVIAERT</sequence>
<keyword evidence="4" id="KW-1185">Reference proteome</keyword>
<reference evidence="2 3" key="1">
    <citation type="journal article" date="2011" name="Int. J. Syst. Evol. Microbiol.">
        <title>Ochrobactrum pecoris sp. nov., isolated from farm animals.</title>
        <authorList>
            <person name="Kampfer P."/>
            <person name="Huber B."/>
            <person name="Busse H.J."/>
            <person name="Scholz H.C."/>
            <person name="Tomaso H."/>
            <person name="Hotzel H."/>
            <person name="Melzer F."/>
        </authorList>
    </citation>
    <scope>NUCLEOTIDE SEQUENCE [LARGE SCALE GENOMIC DNA]</scope>
    <source>
        <strain evidence="2 3">08RB2639</strain>
    </source>
</reference>
<dbReference type="OrthoDB" id="8439686at2"/>
<dbReference type="EMBL" id="VEWK01000006">
    <property type="protein sequence ID" value="TNV11623.1"/>
    <property type="molecule type" value="Genomic_DNA"/>
</dbReference>
<gene>
    <name evidence="2" type="ORF">FIB18_12455</name>
    <name evidence="1" type="ORF">GGQ79_000003</name>
</gene>
<dbReference type="RefSeq" id="WP_140021025.1">
    <property type="nucleotide sequence ID" value="NZ_JACIEX010000001.1"/>
</dbReference>
<reference evidence="2" key="2">
    <citation type="submission" date="2019-06" db="EMBL/GenBank/DDBJ databases">
        <authorList>
            <person name="Hu M."/>
        </authorList>
    </citation>
    <scope>NUCLEOTIDE SEQUENCE</scope>
    <source>
        <strain evidence="2">08RB2639</strain>
    </source>
</reference>
<evidence type="ECO:0000313" key="2">
    <source>
        <dbReference type="EMBL" id="TNV11623.1"/>
    </source>
</evidence>
<comment type="caution">
    <text evidence="2">The sequence shown here is derived from an EMBL/GenBank/DDBJ whole genome shotgun (WGS) entry which is preliminary data.</text>
</comment>
<dbReference type="Proteomes" id="UP000313390">
    <property type="component" value="Unassembled WGS sequence"/>
</dbReference>
<evidence type="ECO:0000313" key="1">
    <source>
        <dbReference type="EMBL" id="MBB4091530.1"/>
    </source>
</evidence>
<protein>
    <submittedName>
        <fullName evidence="2">Uncharacterized protein</fullName>
    </submittedName>
</protein>
<evidence type="ECO:0000313" key="4">
    <source>
        <dbReference type="Proteomes" id="UP000553980"/>
    </source>
</evidence>
<dbReference type="AlphaFoldDB" id="A0A5C5CJV5"/>
<dbReference type="EMBL" id="JACIEX010000001">
    <property type="protein sequence ID" value="MBB4091530.1"/>
    <property type="molecule type" value="Genomic_DNA"/>
</dbReference>
<name>A0A5C5CJV5_9HYPH</name>
<organism evidence="2 3">
    <name type="scientific">Brucella pecoris</name>
    <dbReference type="NCBI Taxonomy" id="867683"/>
    <lineage>
        <taxon>Bacteria</taxon>
        <taxon>Pseudomonadati</taxon>
        <taxon>Pseudomonadota</taxon>
        <taxon>Alphaproteobacteria</taxon>
        <taxon>Hyphomicrobiales</taxon>
        <taxon>Brucellaceae</taxon>
        <taxon>Brucella/Ochrobactrum group</taxon>
        <taxon>Brucella</taxon>
    </lineage>
</organism>
<evidence type="ECO:0000313" key="3">
    <source>
        <dbReference type="Proteomes" id="UP000313390"/>
    </source>
</evidence>
<proteinExistence type="predicted"/>
<dbReference type="Proteomes" id="UP000553980">
    <property type="component" value="Unassembled WGS sequence"/>
</dbReference>
<reference evidence="1 4" key="3">
    <citation type="submission" date="2020-08" db="EMBL/GenBank/DDBJ databases">
        <title>Genomic Encyclopedia of Type Strains, Phase IV (KMG-IV): sequencing the most valuable type-strain genomes for metagenomic binning, comparative biology and taxonomic classification.</title>
        <authorList>
            <person name="Goeker M."/>
        </authorList>
    </citation>
    <scope>NUCLEOTIDE SEQUENCE [LARGE SCALE GENOMIC DNA]</scope>
    <source>
        <strain evidence="1 4">DSM 23868</strain>
    </source>
</reference>